<evidence type="ECO:0000256" key="4">
    <source>
        <dbReference type="ARBA" id="ARBA00022741"/>
    </source>
</evidence>
<evidence type="ECO:0000256" key="3">
    <source>
        <dbReference type="ARBA" id="ARBA00022490"/>
    </source>
</evidence>
<feature type="domain" description="SRP54-type proteins GTP-binding" evidence="15">
    <location>
        <begin position="101"/>
        <end position="285"/>
    </location>
</feature>
<dbReference type="GO" id="GO:0005829">
    <property type="term" value="C:cytosol"/>
    <property type="evidence" value="ECO:0007669"/>
    <property type="project" value="TreeGrafter"/>
</dbReference>
<dbReference type="STRING" id="796925.A0A137P8T3"/>
<dbReference type="GO" id="GO:0030942">
    <property type="term" value="F:endoplasmic reticulum signal peptide binding"/>
    <property type="evidence" value="ECO:0007669"/>
    <property type="project" value="TreeGrafter"/>
</dbReference>
<dbReference type="InterPro" id="IPR027417">
    <property type="entry name" value="P-loop_NTPase"/>
</dbReference>
<comment type="similarity">
    <text evidence="2">Belongs to the GTP-binding SRP family. SRP54 subfamily.</text>
</comment>
<evidence type="ECO:0000256" key="10">
    <source>
        <dbReference type="ARBA" id="ARBA00034905"/>
    </source>
</evidence>
<evidence type="ECO:0000256" key="1">
    <source>
        <dbReference type="ARBA" id="ARBA00004496"/>
    </source>
</evidence>
<keyword evidence="9" id="KW-0687">Ribonucleoprotein</keyword>
<dbReference type="SUPFAM" id="SSF47446">
    <property type="entry name" value="Signal peptide-binding domain"/>
    <property type="match status" value="1"/>
</dbReference>
<evidence type="ECO:0000313" key="18">
    <source>
        <dbReference type="Proteomes" id="UP000070444"/>
    </source>
</evidence>
<dbReference type="InterPro" id="IPR003593">
    <property type="entry name" value="AAA+_ATPase"/>
</dbReference>
<evidence type="ECO:0000256" key="5">
    <source>
        <dbReference type="ARBA" id="ARBA00022801"/>
    </source>
</evidence>
<dbReference type="PANTHER" id="PTHR11564:SF5">
    <property type="entry name" value="SIGNAL RECOGNITION PARTICLE SUBUNIT SRP54"/>
    <property type="match status" value="1"/>
</dbReference>
<keyword evidence="3" id="KW-0963">Cytoplasm</keyword>
<evidence type="ECO:0000259" key="14">
    <source>
        <dbReference type="SMART" id="SM00382"/>
    </source>
</evidence>
<dbReference type="EC" id="3.6.5.4" evidence="11"/>
<dbReference type="GO" id="GO:0005786">
    <property type="term" value="C:signal recognition particle, endoplasmic reticulum targeting"/>
    <property type="evidence" value="ECO:0007669"/>
    <property type="project" value="UniProtKB-KW"/>
</dbReference>
<evidence type="ECO:0000313" key="17">
    <source>
        <dbReference type="EMBL" id="KXN71416.1"/>
    </source>
</evidence>
<dbReference type="SMART" id="SM00382">
    <property type="entry name" value="AAA"/>
    <property type="match status" value="1"/>
</dbReference>
<keyword evidence="7" id="KW-0342">GTP-binding</keyword>
<keyword evidence="8" id="KW-0733">Signal recognition particle</keyword>
<keyword evidence="4" id="KW-0547">Nucleotide-binding</keyword>
<dbReference type="Gene3D" id="1.10.260.30">
    <property type="entry name" value="Signal recognition particle, SRP54 subunit, M-domain"/>
    <property type="match status" value="1"/>
</dbReference>
<comment type="catalytic activity">
    <reaction evidence="12">
        <text>GTP + H2O = GDP + phosphate + H(+)</text>
        <dbReference type="Rhea" id="RHEA:19669"/>
        <dbReference type="ChEBI" id="CHEBI:15377"/>
        <dbReference type="ChEBI" id="CHEBI:15378"/>
        <dbReference type="ChEBI" id="CHEBI:37565"/>
        <dbReference type="ChEBI" id="CHEBI:43474"/>
        <dbReference type="ChEBI" id="CHEBI:58189"/>
        <dbReference type="EC" id="3.6.5.4"/>
    </reaction>
    <physiologicalReaction direction="left-to-right" evidence="12">
        <dbReference type="Rhea" id="RHEA:19670"/>
    </physiologicalReaction>
</comment>
<dbReference type="InterPro" id="IPR022941">
    <property type="entry name" value="SRP54"/>
</dbReference>
<dbReference type="SUPFAM" id="SSF52540">
    <property type="entry name" value="P-loop containing nucleoside triphosphate hydrolases"/>
    <property type="match status" value="1"/>
</dbReference>
<dbReference type="Pfam" id="PF02978">
    <property type="entry name" value="SRP_SPB"/>
    <property type="match status" value="1"/>
</dbReference>
<keyword evidence="18" id="KW-1185">Reference proteome</keyword>
<feature type="compositionally biased region" description="Low complexity" evidence="13">
    <location>
        <begin position="539"/>
        <end position="552"/>
    </location>
</feature>
<protein>
    <recommendedName>
        <fullName evidence="11">signal-recognition-particle GTPase</fullName>
        <ecNumber evidence="11">3.6.5.4</ecNumber>
    </recommendedName>
    <alternativeName>
        <fullName evidence="10">Signal recognition particle 54 kDa protein homolog</fullName>
    </alternativeName>
</protein>
<evidence type="ECO:0000259" key="16">
    <source>
        <dbReference type="SMART" id="SM00963"/>
    </source>
</evidence>
<dbReference type="Pfam" id="PF02881">
    <property type="entry name" value="SRP54_N"/>
    <property type="match status" value="1"/>
</dbReference>
<dbReference type="InterPro" id="IPR036225">
    <property type="entry name" value="SRP/SRP_N"/>
</dbReference>
<dbReference type="InterPro" id="IPR042101">
    <property type="entry name" value="SRP54_N_sf"/>
</dbReference>
<accession>A0A137P8T3</accession>
<dbReference type="OMA" id="GMTGQDA"/>
<dbReference type="SMART" id="SM00963">
    <property type="entry name" value="SRP54_N"/>
    <property type="match status" value="1"/>
</dbReference>
<dbReference type="EMBL" id="KQ964475">
    <property type="protein sequence ID" value="KXN71416.1"/>
    <property type="molecule type" value="Genomic_DNA"/>
</dbReference>
<feature type="domain" description="Signal recognition particle SRP54 helical bundle" evidence="16">
    <location>
        <begin position="2"/>
        <end position="87"/>
    </location>
</feature>
<dbReference type="FunFam" id="1.20.120.140:FF:000001">
    <property type="entry name" value="Signal recognition particle GTPase"/>
    <property type="match status" value="1"/>
</dbReference>
<dbReference type="GO" id="GO:0005525">
    <property type="term" value="F:GTP binding"/>
    <property type="evidence" value="ECO:0007669"/>
    <property type="project" value="UniProtKB-KW"/>
</dbReference>
<evidence type="ECO:0000256" key="11">
    <source>
        <dbReference type="ARBA" id="ARBA00035672"/>
    </source>
</evidence>
<dbReference type="InterPro" id="IPR004125">
    <property type="entry name" value="Signal_recog_particle_SRP54_M"/>
</dbReference>
<dbReference type="GO" id="GO:0003924">
    <property type="term" value="F:GTPase activity"/>
    <property type="evidence" value="ECO:0007669"/>
    <property type="project" value="EnsemblFungi"/>
</dbReference>
<evidence type="ECO:0000256" key="13">
    <source>
        <dbReference type="SAM" id="MobiDB-lite"/>
    </source>
</evidence>
<dbReference type="HAMAP" id="MF_00306">
    <property type="entry name" value="SRP54"/>
    <property type="match status" value="1"/>
</dbReference>
<keyword evidence="5" id="KW-0378">Hydrolase</keyword>
<dbReference type="InterPro" id="IPR000897">
    <property type="entry name" value="SRP54_GTPase_dom"/>
</dbReference>
<dbReference type="InterPro" id="IPR013822">
    <property type="entry name" value="Signal_recog_particl_SRP54_hlx"/>
</dbReference>
<feature type="region of interest" description="Disordered" evidence="13">
    <location>
        <begin position="530"/>
        <end position="552"/>
    </location>
</feature>
<comment type="subcellular location">
    <subcellularLocation>
        <location evidence="1">Cytoplasm</location>
    </subcellularLocation>
</comment>
<dbReference type="SUPFAM" id="SSF47364">
    <property type="entry name" value="Domain of the SRP/SRP receptor G-proteins"/>
    <property type="match status" value="1"/>
</dbReference>
<dbReference type="FunFam" id="3.40.50.300:FF:000022">
    <property type="entry name" value="Signal recognition particle 54 kDa subunit"/>
    <property type="match status" value="1"/>
</dbReference>
<dbReference type="GO" id="GO:0008312">
    <property type="term" value="F:7S RNA binding"/>
    <property type="evidence" value="ECO:0007669"/>
    <property type="project" value="EnsemblFungi"/>
</dbReference>
<dbReference type="SMART" id="SM00962">
    <property type="entry name" value="SRP54"/>
    <property type="match status" value="1"/>
</dbReference>
<proteinExistence type="inferred from homology"/>
<evidence type="ECO:0000256" key="12">
    <source>
        <dbReference type="ARBA" id="ARBA00048157"/>
    </source>
</evidence>
<dbReference type="Gene3D" id="3.40.50.300">
    <property type="entry name" value="P-loop containing nucleotide triphosphate hydrolases"/>
    <property type="match status" value="1"/>
</dbReference>
<evidence type="ECO:0000259" key="15">
    <source>
        <dbReference type="SMART" id="SM00962"/>
    </source>
</evidence>
<dbReference type="OrthoDB" id="10250817at2759"/>
<sequence>MVLNELGSKINAALRSMSNSNEVDEKVLDDLIKELCAALLESDVNVKLVQTLRQNIKSQVKLSEVGSGVNKKKLIQKTVMDELSRLVDPGVEAYQPVKGKSNIIMFVGLQGSGKTTTCTKLAYHYQRKGWKTALVCADTFRAGAFDQLKQNATKAKIPYYGSYTEADPVQIALEGVNKFKQDKFEIIIVDTSGRHKQEAELFEEMLQIFSAVKPNNVIFVMDGSIGQAADSQARAFKSVVDIGSVIITKMDGHAKGGGAISAVAATQSPIIFIGTGMGDLSGLMETVQDLKLEQSSGDLLKKLHKGEFSIRDMHNQFQNIMKLGPISKVMGMLPGMSPDMVKMMDGEGGTKHIKKMMTIFDSMTDEELDSEGRIFFEQPTRLKRVAQGAGHTQTDVLMILDQYKQFSGMIKQMGGSNGMLANLGMTPDAMKNGMNPLQMRRAQQNMRNMVQNNPMLRNMGMGGGLEGMMEQMSGMMGGGGGGLQDMMKNMMGSMGGAGGMQDMMKNMMGSMGGGGGGMPDLSNLQNMMKSFGGMGSGTPPGSPSTSNTQRRR</sequence>
<evidence type="ECO:0000256" key="7">
    <source>
        <dbReference type="ARBA" id="ARBA00023134"/>
    </source>
</evidence>
<dbReference type="Proteomes" id="UP000070444">
    <property type="component" value="Unassembled WGS sequence"/>
</dbReference>
<evidence type="ECO:0000256" key="2">
    <source>
        <dbReference type="ARBA" id="ARBA00005450"/>
    </source>
</evidence>
<gene>
    <name evidence="17" type="ORF">CONCODRAFT_78326</name>
</gene>
<reference evidence="17 18" key="1">
    <citation type="journal article" date="2015" name="Genome Biol. Evol.">
        <title>Phylogenomic analyses indicate that early fungi evolved digesting cell walls of algal ancestors of land plants.</title>
        <authorList>
            <person name="Chang Y."/>
            <person name="Wang S."/>
            <person name="Sekimoto S."/>
            <person name="Aerts A.L."/>
            <person name="Choi C."/>
            <person name="Clum A."/>
            <person name="LaButti K.M."/>
            <person name="Lindquist E.A."/>
            <person name="Yee Ngan C."/>
            <person name="Ohm R.A."/>
            <person name="Salamov A.A."/>
            <person name="Grigoriev I.V."/>
            <person name="Spatafora J.W."/>
            <person name="Berbee M.L."/>
        </authorList>
    </citation>
    <scope>NUCLEOTIDE SEQUENCE [LARGE SCALE GENOMIC DNA]</scope>
    <source>
        <strain evidence="17 18">NRRL 28638</strain>
    </source>
</reference>
<name>A0A137P8T3_CONC2</name>
<dbReference type="Gene3D" id="1.20.120.140">
    <property type="entry name" value="Signal recognition particle SRP54, nucleotide-binding domain"/>
    <property type="match status" value="1"/>
</dbReference>
<dbReference type="CDD" id="cd17875">
    <property type="entry name" value="SRP54_G"/>
    <property type="match status" value="1"/>
</dbReference>
<organism evidence="17 18">
    <name type="scientific">Conidiobolus coronatus (strain ATCC 28846 / CBS 209.66 / NRRL 28638)</name>
    <name type="common">Delacroixia coronata</name>
    <dbReference type="NCBI Taxonomy" id="796925"/>
    <lineage>
        <taxon>Eukaryota</taxon>
        <taxon>Fungi</taxon>
        <taxon>Fungi incertae sedis</taxon>
        <taxon>Zoopagomycota</taxon>
        <taxon>Entomophthoromycotina</taxon>
        <taxon>Entomophthoromycetes</taxon>
        <taxon>Entomophthorales</taxon>
        <taxon>Ancylistaceae</taxon>
        <taxon>Conidiobolus</taxon>
    </lineage>
</organism>
<evidence type="ECO:0000256" key="9">
    <source>
        <dbReference type="ARBA" id="ARBA00023274"/>
    </source>
</evidence>
<evidence type="ECO:0000256" key="6">
    <source>
        <dbReference type="ARBA" id="ARBA00022884"/>
    </source>
</evidence>
<dbReference type="GO" id="GO:0006616">
    <property type="term" value="P:SRP-dependent cotranslational protein targeting to membrane, translocation"/>
    <property type="evidence" value="ECO:0007669"/>
    <property type="project" value="TreeGrafter"/>
</dbReference>
<keyword evidence="6" id="KW-0694">RNA-binding</keyword>
<evidence type="ECO:0000256" key="8">
    <source>
        <dbReference type="ARBA" id="ARBA00023135"/>
    </source>
</evidence>
<dbReference type="Pfam" id="PF00448">
    <property type="entry name" value="SRP54"/>
    <property type="match status" value="1"/>
</dbReference>
<feature type="domain" description="AAA+ ATPase" evidence="14">
    <location>
        <begin position="100"/>
        <end position="380"/>
    </location>
</feature>
<dbReference type="PANTHER" id="PTHR11564">
    <property type="entry name" value="SIGNAL RECOGNITION PARTICLE 54K PROTEIN SRP54"/>
    <property type="match status" value="1"/>
</dbReference>
<dbReference type="InterPro" id="IPR036891">
    <property type="entry name" value="Signal_recog_part_SRP54_M_sf"/>
</dbReference>
<dbReference type="AlphaFoldDB" id="A0A137P8T3"/>